<proteinExistence type="predicted"/>
<sequence>MEIREYRARDDAACRILEARASGQTPPWIARLVDGAFINFAAFDARVAQFEEGGLALVAEAHRPAGEIVGTVCGAVKCLWLGGRKVKVCYVFDLRVAPEARRGGLGYRLSQEVERLARERRERLLQHETLEWCKAQVKTIQAANESVPDWMDKIVEDDRKRGQMKWAAAEMKRLKAEGKEVPQWMDWAAAENEKWGNRWAACKAAELQAAGQEPPTWMAENGRKGILEYAAEKQKDLEEQIDELEDEMEEEEALVQADGNTTLAEEKRLAMEKAVYRKSPHQQLEALQAALAGVDESEDAWKEGTDASPKQLKHALKKAQHASIMMEKILARLQKAREAEEQQSAAADPEPVVDVTAE</sequence>
<dbReference type="CDD" id="cd04301">
    <property type="entry name" value="NAT_SF"/>
    <property type="match status" value="1"/>
</dbReference>
<dbReference type="Proteomes" id="UP001189429">
    <property type="component" value="Unassembled WGS sequence"/>
</dbReference>
<reference evidence="4" key="1">
    <citation type="submission" date="2023-10" db="EMBL/GenBank/DDBJ databases">
        <authorList>
            <person name="Chen Y."/>
            <person name="Shah S."/>
            <person name="Dougan E. K."/>
            <person name="Thang M."/>
            <person name="Chan C."/>
        </authorList>
    </citation>
    <scope>NUCLEOTIDE SEQUENCE [LARGE SCALE GENOMIC DNA]</scope>
</reference>
<evidence type="ECO:0000256" key="2">
    <source>
        <dbReference type="SAM" id="MobiDB-lite"/>
    </source>
</evidence>
<dbReference type="EMBL" id="CAUYUJ010016004">
    <property type="protein sequence ID" value="CAK0860699.1"/>
    <property type="molecule type" value="Genomic_DNA"/>
</dbReference>
<dbReference type="InterPro" id="IPR000182">
    <property type="entry name" value="GNAT_dom"/>
</dbReference>
<dbReference type="PROSITE" id="PS51186">
    <property type="entry name" value="GNAT"/>
    <property type="match status" value="1"/>
</dbReference>
<name>A0ABN9UND5_9DINO</name>
<accession>A0ABN9UND5</accession>
<comment type="caution">
    <text evidence="4">The sequence shown here is derived from an EMBL/GenBank/DDBJ whole genome shotgun (WGS) entry which is preliminary data.</text>
</comment>
<feature type="region of interest" description="Disordered" evidence="2">
    <location>
        <begin position="335"/>
        <end position="358"/>
    </location>
</feature>
<evidence type="ECO:0000313" key="4">
    <source>
        <dbReference type="EMBL" id="CAK0860699.1"/>
    </source>
</evidence>
<dbReference type="Gene3D" id="3.40.630.30">
    <property type="match status" value="1"/>
</dbReference>
<feature type="domain" description="N-acetyltransferase" evidence="3">
    <location>
        <begin position="1"/>
        <end position="197"/>
    </location>
</feature>
<evidence type="ECO:0000313" key="5">
    <source>
        <dbReference type="Proteomes" id="UP001189429"/>
    </source>
</evidence>
<organism evidence="4 5">
    <name type="scientific">Prorocentrum cordatum</name>
    <dbReference type="NCBI Taxonomy" id="2364126"/>
    <lineage>
        <taxon>Eukaryota</taxon>
        <taxon>Sar</taxon>
        <taxon>Alveolata</taxon>
        <taxon>Dinophyceae</taxon>
        <taxon>Prorocentrales</taxon>
        <taxon>Prorocentraceae</taxon>
        <taxon>Prorocentrum</taxon>
    </lineage>
</organism>
<evidence type="ECO:0000256" key="1">
    <source>
        <dbReference type="SAM" id="Coils"/>
    </source>
</evidence>
<dbReference type="InterPro" id="IPR016181">
    <property type="entry name" value="Acyl_CoA_acyltransferase"/>
</dbReference>
<gene>
    <name evidence="4" type="ORF">PCOR1329_LOCUS49591</name>
</gene>
<dbReference type="Pfam" id="PF00583">
    <property type="entry name" value="Acetyltransf_1"/>
    <property type="match status" value="1"/>
</dbReference>
<evidence type="ECO:0000259" key="3">
    <source>
        <dbReference type="PROSITE" id="PS51186"/>
    </source>
</evidence>
<keyword evidence="5" id="KW-1185">Reference proteome</keyword>
<feature type="coiled-coil region" evidence="1">
    <location>
        <begin position="227"/>
        <end position="261"/>
    </location>
</feature>
<keyword evidence="1" id="KW-0175">Coiled coil</keyword>
<dbReference type="SUPFAM" id="SSF55729">
    <property type="entry name" value="Acyl-CoA N-acyltransferases (Nat)"/>
    <property type="match status" value="1"/>
</dbReference>
<protein>
    <recommendedName>
        <fullName evidence="3">N-acetyltransferase domain-containing protein</fullName>
    </recommendedName>
</protein>